<keyword evidence="3" id="KW-1185">Reference proteome</keyword>
<proteinExistence type="predicted"/>
<dbReference type="InterPro" id="IPR036397">
    <property type="entry name" value="RNaseH_sf"/>
</dbReference>
<sequence>MFGGHHQLYQWNDKYYVSFIDDFTKFTWICPLCYKSQVQLVFEKFYAFIKNHFKANVKYFQFDGGGEYVSLKFKKFLATNGIIHLVSCPYILQQME</sequence>
<reference evidence="2 3" key="1">
    <citation type="journal article" date="2019" name="G3 (Bethesda)">
        <title>Sequencing of a Wild Apple (Malus baccata) Genome Unravels the Differences Between Cultivated and Wild Apple Species Regarding Disease Resistance and Cold Tolerance.</title>
        <authorList>
            <person name="Chen X."/>
        </authorList>
    </citation>
    <scope>NUCLEOTIDE SEQUENCE [LARGE SCALE GENOMIC DNA]</scope>
    <source>
        <strain evidence="3">cv. Shandingzi</strain>
        <tissue evidence="2">Leaves</tissue>
    </source>
</reference>
<dbReference type="AlphaFoldDB" id="A0A540MK00"/>
<evidence type="ECO:0000313" key="3">
    <source>
        <dbReference type="Proteomes" id="UP000315295"/>
    </source>
</evidence>
<dbReference type="GO" id="GO:0015074">
    <property type="term" value="P:DNA integration"/>
    <property type="evidence" value="ECO:0007669"/>
    <property type="project" value="InterPro"/>
</dbReference>
<dbReference type="InterPro" id="IPR039537">
    <property type="entry name" value="Retrotran_Ty1/copia-like"/>
</dbReference>
<feature type="domain" description="Integrase catalytic" evidence="1">
    <location>
        <begin position="1"/>
        <end position="96"/>
    </location>
</feature>
<protein>
    <recommendedName>
        <fullName evidence="1">Integrase catalytic domain-containing protein</fullName>
    </recommendedName>
</protein>
<gene>
    <name evidence="2" type="ORF">C1H46_015232</name>
</gene>
<dbReference type="GO" id="GO:0003676">
    <property type="term" value="F:nucleic acid binding"/>
    <property type="evidence" value="ECO:0007669"/>
    <property type="project" value="InterPro"/>
</dbReference>
<dbReference type="InterPro" id="IPR012337">
    <property type="entry name" value="RNaseH-like_sf"/>
</dbReference>
<dbReference type="PANTHER" id="PTHR42648:SF26">
    <property type="entry name" value="INTEGRASE CATALYTIC DOMAIN-CONTAINING PROTEIN"/>
    <property type="match status" value="1"/>
</dbReference>
<name>A0A540MK00_MALBA</name>
<dbReference type="PROSITE" id="PS50994">
    <property type="entry name" value="INTEGRASE"/>
    <property type="match status" value="1"/>
</dbReference>
<dbReference type="Pfam" id="PF00665">
    <property type="entry name" value="rve"/>
    <property type="match status" value="1"/>
</dbReference>
<dbReference type="InterPro" id="IPR001584">
    <property type="entry name" value="Integrase_cat-core"/>
</dbReference>
<dbReference type="STRING" id="106549.A0A540MK00"/>
<dbReference type="EMBL" id="VIEB01000241">
    <property type="protein sequence ID" value="TQD99113.1"/>
    <property type="molecule type" value="Genomic_DNA"/>
</dbReference>
<dbReference type="PANTHER" id="PTHR42648">
    <property type="entry name" value="TRANSPOSASE, PUTATIVE-RELATED"/>
    <property type="match status" value="1"/>
</dbReference>
<accession>A0A540MK00</accession>
<dbReference type="Gene3D" id="3.30.420.10">
    <property type="entry name" value="Ribonuclease H-like superfamily/Ribonuclease H"/>
    <property type="match status" value="1"/>
</dbReference>
<organism evidence="2 3">
    <name type="scientific">Malus baccata</name>
    <name type="common">Siberian crab apple</name>
    <name type="synonym">Pyrus baccata</name>
    <dbReference type="NCBI Taxonomy" id="106549"/>
    <lineage>
        <taxon>Eukaryota</taxon>
        <taxon>Viridiplantae</taxon>
        <taxon>Streptophyta</taxon>
        <taxon>Embryophyta</taxon>
        <taxon>Tracheophyta</taxon>
        <taxon>Spermatophyta</taxon>
        <taxon>Magnoliopsida</taxon>
        <taxon>eudicotyledons</taxon>
        <taxon>Gunneridae</taxon>
        <taxon>Pentapetalae</taxon>
        <taxon>rosids</taxon>
        <taxon>fabids</taxon>
        <taxon>Rosales</taxon>
        <taxon>Rosaceae</taxon>
        <taxon>Amygdaloideae</taxon>
        <taxon>Maleae</taxon>
        <taxon>Malus</taxon>
    </lineage>
</organism>
<evidence type="ECO:0000259" key="1">
    <source>
        <dbReference type="PROSITE" id="PS50994"/>
    </source>
</evidence>
<dbReference type="Proteomes" id="UP000315295">
    <property type="component" value="Unassembled WGS sequence"/>
</dbReference>
<dbReference type="SUPFAM" id="SSF53098">
    <property type="entry name" value="Ribonuclease H-like"/>
    <property type="match status" value="1"/>
</dbReference>
<comment type="caution">
    <text evidence="2">The sequence shown here is derived from an EMBL/GenBank/DDBJ whole genome shotgun (WGS) entry which is preliminary data.</text>
</comment>
<evidence type="ECO:0000313" key="2">
    <source>
        <dbReference type="EMBL" id="TQD99113.1"/>
    </source>
</evidence>